<sequence length="218" mass="25222">MSQQSPIDIRNPIYADFGDGKLKIKWNSDVYGHIHKGDHGMQVLFASDCRQYIELSGKQYHLRQFHFHHPSEHWVDGSQHAMELHVVHQNSHDGSLAVIGIFIDPGKTKDPVHKLLTQIASISFAGSNTKDDYHVSFDPNDFLPKDWKKHYRYEGSLTTPPYSENVSWVVIKDSFEVNETELSELLEIFESEARFPEPLNRRYILSTFKEDDKPKGKK</sequence>
<protein>
    <recommendedName>
        <fullName evidence="5 10">Carbonic anhydrase</fullName>
        <ecNumber evidence="4 10">4.2.1.1</ecNumber>
    </recommendedName>
</protein>
<reference evidence="12 13" key="1">
    <citation type="submission" date="2019-02" db="EMBL/GenBank/DDBJ databases">
        <title>Deep-cultivation of Planctomycetes and their phenomic and genomic characterization uncovers novel biology.</title>
        <authorList>
            <person name="Wiegand S."/>
            <person name="Jogler M."/>
            <person name="Boedeker C."/>
            <person name="Pinto D."/>
            <person name="Vollmers J."/>
            <person name="Rivas-Marin E."/>
            <person name="Kohn T."/>
            <person name="Peeters S.H."/>
            <person name="Heuer A."/>
            <person name="Rast P."/>
            <person name="Oberbeckmann S."/>
            <person name="Bunk B."/>
            <person name="Jeske O."/>
            <person name="Meyerdierks A."/>
            <person name="Storesund J.E."/>
            <person name="Kallscheuer N."/>
            <person name="Luecker S."/>
            <person name="Lage O.M."/>
            <person name="Pohl T."/>
            <person name="Merkel B.J."/>
            <person name="Hornburger P."/>
            <person name="Mueller R.-W."/>
            <person name="Bruemmer F."/>
            <person name="Labrenz M."/>
            <person name="Spormann A.M."/>
            <person name="Op den Camp H."/>
            <person name="Overmann J."/>
            <person name="Amann R."/>
            <person name="Jetten M.S.M."/>
            <person name="Mascher T."/>
            <person name="Medema M.H."/>
            <person name="Devos D.P."/>
            <person name="Kaster A.-K."/>
            <person name="Ovreas L."/>
            <person name="Rohde M."/>
            <person name="Galperin M.Y."/>
            <person name="Jogler C."/>
        </authorList>
    </citation>
    <scope>NUCLEOTIDE SEQUENCE [LARGE SCALE GENOMIC DNA]</scope>
    <source>
        <strain evidence="12 13">HG66A1</strain>
    </source>
</reference>
<evidence type="ECO:0000256" key="1">
    <source>
        <dbReference type="ARBA" id="ARBA00001947"/>
    </source>
</evidence>
<accession>A0A517PYE1</accession>
<evidence type="ECO:0000313" key="13">
    <source>
        <dbReference type="Proteomes" id="UP000320421"/>
    </source>
</evidence>
<dbReference type="Proteomes" id="UP000320421">
    <property type="component" value="Chromosome"/>
</dbReference>
<evidence type="ECO:0000256" key="3">
    <source>
        <dbReference type="ARBA" id="ARBA00010718"/>
    </source>
</evidence>
<dbReference type="SUPFAM" id="SSF51069">
    <property type="entry name" value="Carbonic anhydrase"/>
    <property type="match status" value="1"/>
</dbReference>
<comment type="catalytic activity">
    <reaction evidence="9 10">
        <text>hydrogencarbonate + H(+) = CO2 + H2O</text>
        <dbReference type="Rhea" id="RHEA:10748"/>
        <dbReference type="ChEBI" id="CHEBI:15377"/>
        <dbReference type="ChEBI" id="CHEBI:15378"/>
        <dbReference type="ChEBI" id="CHEBI:16526"/>
        <dbReference type="ChEBI" id="CHEBI:17544"/>
        <dbReference type="EC" id="4.2.1.1"/>
    </reaction>
</comment>
<dbReference type="AlphaFoldDB" id="A0A517PYE1"/>
<dbReference type="InterPro" id="IPR023561">
    <property type="entry name" value="Carbonic_anhydrase_a-class"/>
</dbReference>
<keyword evidence="7 10" id="KW-0862">Zinc</keyword>
<organism evidence="12 13">
    <name type="scientific">Gimesia chilikensis</name>
    <dbReference type="NCBI Taxonomy" id="2605989"/>
    <lineage>
        <taxon>Bacteria</taxon>
        <taxon>Pseudomonadati</taxon>
        <taxon>Planctomycetota</taxon>
        <taxon>Planctomycetia</taxon>
        <taxon>Planctomycetales</taxon>
        <taxon>Planctomycetaceae</taxon>
        <taxon>Gimesia</taxon>
    </lineage>
</organism>
<proteinExistence type="inferred from homology"/>
<feature type="domain" description="Alpha-carbonic anhydrase" evidence="11">
    <location>
        <begin position="1"/>
        <end position="218"/>
    </location>
</feature>
<evidence type="ECO:0000256" key="6">
    <source>
        <dbReference type="ARBA" id="ARBA00022723"/>
    </source>
</evidence>
<dbReference type="GO" id="GO:0008270">
    <property type="term" value="F:zinc ion binding"/>
    <property type="evidence" value="ECO:0007669"/>
    <property type="project" value="UniProtKB-UniRule"/>
</dbReference>
<dbReference type="Pfam" id="PF00194">
    <property type="entry name" value="Carb_anhydrase"/>
    <property type="match status" value="1"/>
</dbReference>
<keyword evidence="6 10" id="KW-0479">Metal-binding</keyword>
<keyword evidence="8 10" id="KW-0456">Lyase</keyword>
<evidence type="ECO:0000313" key="12">
    <source>
        <dbReference type="EMBL" id="QDT24408.1"/>
    </source>
</evidence>
<comment type="similarity">
    <text evidence="3 10">Belongs to the alpha-carbonic anhydrase family.</text>
</comment>
<keyword evidence="13" id="KW-1185">Reference proteome</keyword>
<dbReference type="InterPro" id="IPR001148">
    <property type="entry name" value="CA_dom"/>
</dbReference>
<dbReference type="PANTHER" id="PTHR18952:SF265">
    <property type="entry name" value="CARBONIC ANHYDRASE"/>
    <property type="match status" value="1"/>
</dbReference>
<dbReference type="SMART" id="SM01057">
    <property type="entry name" value="Carb_anhydrase"/>
    <property type="match status" value="1"/>
</dbReference>
<name>A0A517PYE1_9PLAN</name>
<evidence type="ECO:0000256" key="8">
    <source>
        <dbReference type="ARBA" id="ARBA00023239"/>
    </source>
</evidence>
<evidence type="ECO:0000256" key="2">
    <source>
        <dbReference type="ARBA" id="ARBA00002904"/>
    </source>
</evidence>
<dbReference type="RefSeq" id="WP_145193076.1">
    <property type="nucleotide sequence ID" value="NZ_CP036266.1"/>
</dbReference>
<evidence type="ECO:0000256" key="10">
    <source>
        <dbReference type="RuleBase" id="RU367011"/>
    </source>
</evidence>
<dbReference type="Gene3D" id="3.10.200.10">
    <property type="entry name" value="Alpha carbonic anhydrase"/>
    <property type="match status" value="1"/>
</dbReference>
<dbReference type="InterPro" id="IPR041891">
    <property type="entry name" value="Alpha_CA_prokaryot-like"/>
</dbReference>
<evidence type="ECO:0000256" key="5">
    <source>
        <dbReference type="ARBA" id="ARBA00014628"/>
    </source>
</evidence>
<dbReference type="PANTHER" id="PTHR18952">
    <property type="entry name" value="CARBONIC ANHYDRASE"/>
    <property type="match status" value="1"/>
</dbReference>
<comment type="cofactor">
    <cofactor evidence="1 10">
        <name>Zn(2+)</name>
        <dbReference type="ChEBI" id="CHEBI:29105"/>
    </cofactor>
</comment>
<dbReference type="InterPro" id="IPR036398">
    <property type="entry name" value="CA_dom_sf"/>
</dbReference>
<gene>
    <name evidence="12" type="primary">cah_2</name>
    <name evidence="12" type="ORF">HG66A1_62400</name>
</gene>
<evidence type="ECO:0000256" key="9">
    <source>
        <dbReference type="ARBA" id="ARBA00048348"/>
    </source>
</evidence>
<evidence type="ECO:0000259" key="11">
    <source>
        <dbReference type="PROSITE" id="PS51144"/>
    </source>
</evidence>
<dbReference type="EC" id="4.2.1.1" evidence="4 10"/>
<evidence type="ECO:0000256" key="4">
    <source>
        <dbReference type="ARBA" id="ARBA00012925"/>
    </source>
</evidence>
<dbReference type="EMBL" id="CP036266">
    <property type="protein sequence ID" value="QDT24408.1"/>
    <property type="molecule type" value="Genomic_DNA"/>
</dbReference>
<dbReference type="PROSITE" id="PS51144">
    <property type="entry name" value="ALPHA_CA_2"/>
    <property type="match status" value="1"/>
</dbReference>
<dbReference type="CDD" id="cd03124">
    <property type="entry name" value="alpha_CA_prokaryotic_like"/>
    <property type="match status" value="1"/>
</dbReference>
<evidence type="ECO:0000256" key="7">
    <source>
        <dbReference type="ARBA" id="ARBA00022833"/>
    </source>
</evidence>
<dbReference type="InterPro" id="IPR018338">
    <property type="entry name" value="Carbonic_anhydrase_a-class_CS"/>
</dbReference>
<comment type="function">
    <text evidence="2 10">Reversible hydration of carbon dioxide.</text>
</comment>
<dbReference type="GO" id="GO:0004089">
    <property type="term" value="F:carbonate dehydratase activity"/>
    <property type="evidence" value="ECO:0007669"/>
    <property type="project" value="UniProtKB-UniRule"/>
</dbReference>
<dbReference type="PROSITE" id="PS00162">
    <property type="entry name" value="ALPHA_CA_1"/>
    <property type="match status" value="1"/>
</dbReference>
<dbReference type="OrthoDB" id="5327615at2"/>